<keyword evidence="6" id="KW-0408">Iron</keyword>
<comment type="cofactor">
    <cofactor evidence="1">
        <name>Fe(2+)</name>
        <dbReference type="ChEBI" id="CHEBI:29033"/>
    </cofactor>
</comment>
<organism evidence="8 9">
    <name type="scientific">Azospirillum griseum</name>
    <dbReference type="NCBI Taxonomy" id="2496639"/>
    <lineage>
        <taxon>Bacteria</taxon>
        <taxon>Pseudomonadati</taxon>
        <taxon>Pseudomonadota</taxon>
        <taxon>Alphaproteobacteria</taxon>
        <taxon>Rhodospirillales</taxon>
        <taxon>Azospirillaceae</taxon>
        <taxon>Azospirillum</taxon>
    </lineage>
</organism>
<dbReference type="InterPro" id="IPR051323">
    <property type="entry name" value="AtsK-like"/>
</dbReference>
<evidence type="ECO:0000313" key="8">
    <source>
        <dbReference type="EMBL" id="RTR18659.1"/>
    </source>
</evidence>
<dbReference type="Proteomes" id="UP000277007">
    <property type="component" value="Unassembled WGS sequence"/>
</dbReference>
<evidence type="ECO:0000313" key="9">
    <source>
        <dbReference type="Proteomes" id="UP000277007"/>
    </source>
</evidence>
<dbReference type="PANTHER" id="PTHR30468:SF1">
    <property type="entry name" value="ALPHA-KETOGLUTARATE-DEPENDENT SULFONATE DIOXYGENASE"/>
    <property type="match status" value="1"/>
</dbReference>
<feature type="domain" description="TauD/TfdA-like" evidence="7">
    <location>
        <begin position="12"/>
        <end position="275"/>
    </location>
</feature>
<dbReference type="EC" id="1.14.11.17" evidence="8"/>
<dbReference type="Gene3D" id="3.60.130.10">
    <property type="entry name" value="Clavaminate synthase-like"/>
    <property type="match status" value="1"/>
</dbReference>
<dbReference type="GO" id="GO:0006790">
    <property type="term" value="P:sulfur compound metabolic process"/>
    <property type="evidence" value="ECO:0007669"/>
    <property type="project" value="TreeGrafter"/>
</dbReference>
<dbReference type="Pfam" id="PF02668">
    <property type="entry name" value="TauD"/>
    <property type="match status" value="1"/>
</dbReference>
<keyword evidence="5 8" id="KW-0560">Oxidoreductase</keyword>
<accession>A0A431VGF9</accession>
<sequence length="282" mass="31483">MPDVALPTLTATPLGPTIGARVSGVDLSRPLTPSVAAELEALLVRHQVLFFENQPLTPEQQRAFAASFGPLHIHPVYPNIPEVPEIMVLDTGPHNPSDNDVWHTDVTFVETPPAIVALSAKKVPPLGGDTLWASASAAYEALSEPLRVLLEPLKAVHDFSRSFPEWRHNGPGVHERWLEARAKNPIRVHPVIRTHPVNGRKALFVNDNFTAAILGLSPKESDFLLRFLFDHVARPEFTVRWTWKPDDLALWDNRSTQHYAVNDYLPHSRLMHRATVLGDRPV</sequence>
<proteinExistence type="inferred from homology"/>
<name>A0A431VGF9_9PROT</name>
<dbReference type="InterPro" id="IPR003819">
    <property type="entry name" value="TauD/TfdA-like"/>
</dbReference>
<evidence type="ECO:0000256" key="2">
    <source>
        <dbReference type="ARBA" id="ARBA00005896"/>
    </source>
</evidence>
<dbReference type="RefSeq" id="WP_126617060.1">
    <property type="nucleotide sequence ID" value="NZ_JBHUCY010000009.1"/>
</dbReference>
<evidence type="ECO:0000259" key="7">
    <source>
        <dbReference type="Pfam" id="PF02668"/>
    </source>
</evidence>
<dbReference type="NCBIfam" id="NF007104">
    <property type="entry name" value="PRK09553.1"/>
    <property type="match status" value="1"/>
</dbReference>
<gene>
    <name evidence="8" type="ORF">EJ903_15605</name>
</gene>
<dbReference type="FunFam" id="3.60.130.10:FF:000002">
    <property type="entry name" value="Alpha-ketoglutarate-dependent taurine dioxygenase"/>
    <property type="match status" value="1"/>
</dbReference>
<dbReference type="EMBL" id="RXMA01000014">
    <property type="protein sequence ID" value="RTR18659.1"/>
    <property type="molecule type" value="Genomic_DNA"/>
</dbReference>
<dbReference type="InterPro" id="IPR042098">
    <property type="entry name" value="TauD-like_sf"/>
</dbReference>
<evidence type="ECO:0000256" key="1">
    <source>
        <dbReference type="ARBA" id="ARBA00001954"/>
    </source>
</evidence>
<keyword evidence="4 8" id="KW-0223">Dioxygenase</keyword>
<comment type="similarity">
    <text evidence="2">Belongs to the TfdA dioxygenase family.</text>
</comment>
<dbReference type="GO" id="GO:0005737">
    <property type="term" value="C:cytoplasm"/>
    <property type="evidence" value="ECO:0007669"/>
    <property type="project" value="TreeGrafter"/>
</dbReference>
<dbReference type="GO" id="GO:0000908">
    <property type="term" value="F:taurine dioxygenase activity"/>
    <property type="evidence" value="ECO:0007669"/>
    <property type="project" value="UniProtKB-EC"/>
</dbReference>
<reference evidence="8 9" key="1">
    <citation type="submission" date="2018-12" db="EMBL/GenBank/DDBJ databases">
        <authorList>
            <person name="Yang Y."/>
        </authorList>
    </citation>
    <scope>NUCLEOTIDE SEQUENCE [LARGE SCALE GENOMIC DNA]</scope>
    <source>
        <strain evidence="8 9">L-25-5w-1</strain>
    </source>
</reference>
<evidence type="ECO:0000256" key="4">
    <source>
        <dbReference type="ARBA" id="ARBA00022964"/>
    </source>
</evidence>
<comment type="caution">
    <text evidence="8">The sequence shown here is derived from an EMBL/GenBank/DDBJ whole genome shotgun (WGS) entry which is preliminary data.</text>
</comment>
<evidence type="ECO:0000256" key="5">
    <source>
        <dbReference type="ARBA" id="ARBA00023002"/>
    </source>
</evidence>
<evidence type="ECO:0000256" key="6">
    <source>
        <dbReference type="ARBA" id="ARBA00023004"/>
    </source>
</evidence>
<dbReference type="AlphaFoldDB" id="A0A431VGF9"/>
<dbReference type="SUPFAM" id="SSF51197">
    <property type="entry name" value="Clavaminate synthase-like"/>
    <property type="match status" value="1"/>
</dbReference>
<dbReference type="GO" id="GO:0046872">
    <property type="term" value="F:metal ion binding"/>
    <property type="evidence" value="ECO:0007669"/>
    <property type="project" value="UniProtKB-KW"/>
</dbReference>
<keyword evidence="9" id="KW-1185">Reference proteome</keyword>
<dbReference type="PANTHER" id="PTHR30468">
    <property type="entry name" value="ALPHA-KETOGLUTARATE-DEPENDENT SULFONATE DIOXYGENASE"/>
    <property type="match status" value="1"/>
</dbReference>
<keyword evidence="3" id="KW-0479">Metal-binding</keyword>
<protein>
    <submittedName>
        <fullName evidence="8">Taurine dioxygenase</fullName>
        <ecNumber evidence="8">1.14.11.17</ecNumber>
    </submittedName>
</protein>
<dbReference type="OrthoDB" id="7346227at2"/>
<evidence type="ECO:0000256" key="3">
    <source>
        <dbReference type="ARBA" id="ARBA00022723"/>
    </source>
</evidence>